<evidence type="ECO:0000313" key="2">
    <source>
        <dbReference type="EMBL" id="GAA3165663.1"/>
    </source>
</evidence>
<comment type="caution">
    <text evidence="2">The sequence shown here is derived from an EMBL/GenBank/DDBJ whole genome shotgun (WGS) entry which is preliminary data.</text>
</comment>
<accession>A0ABP6P2J9</accession>
<feature type="region of interest" description="Disordered" evidence="1">
    <location>
        <begin position="18"/>
        <end position="52"/>
    </location>
</feature>
<name>A0ABP6P2J9_9ACTN</name>
<protein>
    <submittedName>
        <fullName evidence="2">Uncharacterized protein</fullName>
    </submittedName>
</protein>
<proteinExistence type="predicted"/>
<keyword evidence="3" id="KW-1185">Reference proteome</keyword>
<dbReference type="Proteomes" id="UP001500320">
    <property type="component" value="Unassembled WGS sequence"/>
</dbReference>
<sequence>MATYRDFTARKDELRAAGLSSTAARIQAHQEMTRTRHESEETHPDAQERDQG</sequence>
<feature type="compositionally biased region" description="Basic and acidic residues" evidence="1">
    <location>
        <begin position="31"/>
        <end position="52"/>
    </location>
</feature>
<organism evidence="2 3">
    <name type="scientific">Planomonospora alba</name>
    <dbReference type="NCBI Taxonomy" id="161354"/>
    <lineage>
        <taxon>Bacteria</taxon>
        <taxon>Bacillati</taxon>
        <taxon>Actinomycetota</taxon>
        <taxon>Actinomycetes</taxon>
        <taxon>Streptosporangiales</taxon>
        <taxon>Streptosporangiaceae</taxon>
        <taxon>Planomonospora</taxon>
    </lineage>
</organism>
<gene>
    <name evidence="2" type="ORF">GCM10010466_65540</name>
</gene>
<dbReference type="RefSeq" id="WP_344866466.1">
    <property type="nucleotide sequence ID" value="NZ_BAAAUT010000092.1"/>
</dbReference>
<dbReference type="EMBL" id="BAAAUT010000092">
    <property type="protein sequence ID" value="GAA3165663.1"/>
    <property type="molecule type" value="Genomic_DNA"/>
</dbReference>
<reference evidence="3" key="1">
    <citation type="journal article" date="2019" name="Int. J. Syst. Evol. Microbiol.">
        <title>The Global Catalogue of Microorganisms (GCM) 10K type strain sequencing project: providing services to taxonomists for standard genome sequencing and annotation.</title>
        <authorList>
            <consortium name="The Broad Institute Genomics Platform"/>
            <consortium name="The Broad Institute Genome Sequencing Center for Infectious Disease"/>
            <person name="Wu L."/>
            <person name="Ma J."/>
        </authorList>
    </citation>
    <scope>NUCLEOTIDE SEQUENCE [LARGE SCALE GENOMIC DNA]</scope>
    <source>
        <strain evidence="3">JCM 9373</strain>
    </source>
</reference>
<evidence type="ECO:0000256" key="1">
    <source>
        <dbReference type="SAM" id="MobiDB-lite"/>
    </source>
</evidence>
<evidence type="ECO:0000313" key="3">
    <source>
        <dbReference type="Proteomes" id="UP001500320"/>
    </source>
</evidence>